<gene>
    <name evidence="3" type="ORF">CSC3H3_11075</name>
</gene>
<dbReference type="PROSITE" id="PS50983">
    <property type="entry name" value="FE_B12_PBP"/>
    <property type="match status" value="1"/>
</dbReference>
<evidence type="ECO:0000259" key="2">
    <source>
        <dbReference type="PROSITE" id="PS50983"/>
    </source>
</evidence>
<evidence type="ECO:0000313" key="4">
    <source>
        <dbReference type="Proteomes" id="UP000233458"/>
    </source>
</evidence>
<sequence>MKKLIKSLAHIAIITATATFGTQTVLAAEPAQKQVTLTDVAGHDVTVNVPVKYMILGEGRFLPSIGILDPENPVRWIAGMMGEFKRLDPASYAQYQAKFPAIDDIALIGSSGEESFNLEKAISLHPDVAVFGITGGHGPSAENKQIFDTLAAANIPVVAIDFRQDPLVNAPKSVRILGTLMGKEDQAEKFLEFYDQGLATVHDRLATTTERPGVFMESRVGLAQECCEAMGQQMMGRFIDWAGGKNVFGDIIPGTHGTVTIEQLLVTQPDYYIATAIGAANVKDNGNRVILGAMATPDDAAKSLQHITGRTGMAQLSAIQNDHLFSIWHHFYNTPMNVAAVQQMAKWFHPDLFADLDPNQTLQTYFDQFQAVDLNGVYWTDTKAGTTPQ</sequence>
<dbReference type="PANTHER" id="PTHR30535">
    <property type="entry name" value="VITAMIN B12-BINDING PROTEIN"/>
    <property type="match status" value="1"/>
</dbReference>
<dbReference type="SUPFAM" id="SSF53807">
    <property type="entry name" value="Helical backbone' metal receptor"/>
    <property type="match status" value="1"/>
</dbReference>
<dbReference type="Proteomes" id="UP000233458">
    <property type="component" value="Chromosome"/>
</dbReference>
<dbReference type="InterPro" id="IPR002491">
    <property type="entry name" value="ABC_transptr_periplasmic_BD"/>
</dbReference>
<evidence type="ECO:0000313" key="3">
    <source>
        <dbReference type="EMBL" id="AUG53196.1"/>
    </source>
</evidence>
<proteinExistence type="predicted"/>
<keyword evidence="4" id="KW-1185">Reference proteome</keyword>
<dbReference type="EMBL" id="CP024199">
    <property type="protein sequence ID" value="AUG53196.1"/>
    <property type="molecule type" value="Genomic_DNA"/>
</dbReference>
<evidence type="ECO:0000256" key="1">
    <source>
        <dbReference type="SAM" id="SignalP"/>
    </source>
</evidence>
<reference evidence="3 4" key="1">
    <citation type="submission" date="2017-10" db="EMBL/GenBank/DDBJ databases">
        <title>Biodiversity and function of Thalassospira species in the particle-attached aromatic-hydrocarbon-degrading consortia from the surface seawater of the China South Sea.</title>
        <authorList>
            <person name="Dong C."/>
            <person name="Liu R."/>
            <person name="Shao Z."/>
        </authorList>
    </citation>
    <scope>NUCLEOTIDE SEQUENCE [LARGE SCALE GENOMIC DNA]</scope>
    <source>
        <strain evidence="3 4">CSC3H3</strain>
    </source>
</reference>
<organism evidence="3 4">
    <name type="scientific">Thalassospira marina</name>
    <dbReference type="NCBI Taxonomy" id="2048283"/>
    <lineage>
        <taxon>Bacteria</taxon>
        <taxon>Pseudomonadati</taxon>
        <taxon>Pseudomonadota</taxon>
        <taxon>Alphaproteobacteria</taxon>
        <taxon>Rhodospirillales</taxon>
        <taxon>Thalassospiraceae</taxon>
        <taxon>Thalassospira</taxon>
    </lineage>
</organism>
<feature type="chain" id="PRO_5046608970" evidence="1">
    <location>
        <begin position="28"/>
        <end position="389"/>
    </location>
</feature>
<accession>A0ABM6Q9G8</accession>
<dbReference type="RefSeq" id="WP_101284848.1">
    <property type="nucleotide sequence ID" value="NZ_CP024199.1"/>
</dbReference>
<keyword evidence="1" id="KW-0732">Signal</keyword>
<feature type="domain" description="Fe/B12 periplasmic-binding" evidence="2">
    <location>
        <begin position="43"/>
        <end position="356"/>
    </location>
</feature>
<dbReference type="Pfam" id="PF01497">
    <property type="entry name" value="Peripla_BP_2"/>
    <property type="match status" value="1"/>
</dbReference>
<feature type="signal peptide" evidence="1">
    <location>
        <begin position="1"/>
        <end position="27"/>
    </location>
</feature>
<dbReference type="PANTHER" id="PTHR30535:SF34">
    <property type="entry name" value="MOLYBDATE-BINDING PROTEIN MOLA"/>
    <property type="match status" value="1"/>
</dbReference>
<dbReference type="Gene3D" id="3.40.50.1980">
    <property type="entry name" value="Nitrogenase molybdenum iron protein domain"/>
    <property type="match status" value="2"/>
</dbReference>
<dbReference type="InterPro" id="IPR050902">
    <property type="entry name" value="ABC_Transporter_SBP"/>
</dbReference>
<name>A0ABM6Q9G8_9PROT</name>
<protein>
    <submittedName>
        <fullName evidence="3">Fe3+-hydroxamate ABC transporter substrate-binding protein</fullName>
    </submittedName>
</protein>